<feature type="domain" description="FtsK" evidence="11">
    <location>
        <begin position="814"/>
        <end position="1005"/>
    </location>
</feature>
<evidence type="ECO:0000313" key="12">
    <source>
        <dbReference type="EMBL" id="TDQ04926.1"/>
    </source>
</evidence>
<keyword evidence="4" id="KW-0677">Repeat</keyword>
<evidence type="ECO:0000256" key="8">
    <source>
        <dbReference type="ARBA" id="ARBA00023136"/>
    </source>
</evidence>
<reference evidence="12 13" key="1">
    <citation type="submission" date="2019-03" db="EMBL/GenBank/DDBJ databases">
        <title>Genomic Encyclopedia of Type Strains, Phase IV (KMG-IV): sequencing the most valuable type-strain genomes for metagenomic binning, comparative biology and taxonomic classification.</title>
        <authorList>
            <person name="Goeker M."/>
        </authorList>
    </citation>
    <scope>NUCLEOTIDE SEQUENCE [LARGE SCALE GENOMIC DNA]</scope>
    <source>
        <strain evidence="12 13">DSM 45361</strain>
    </source>
</reference>
<dbReference type="GO" id="GO:0003677">
    <property type="term" value="F:DNA binding"/>
    <property type="evidence" value="ECO:0007669"/>
    <property type="project" value="InterPro"/>
</dbReference>
<proteinExistence type="predicted"/>
<feature type="binding site" evidence="9">
    <location>
        <begin position="832"/>
        <end position="839"/>
    </location>
    <ligand>
        <name>ATP</name>
        <dbReference type="ChEBI" id="CHEBI:30616"/>
    </ligand>
</feature>
<dbReference type="NCBIfam" id="TIGR03924">
    <property type="entry name" value="T7SS_EccC_a"/>
    <property type="match status" value="1"/>
</dbReference>
<keyword evidence="8 10" id="KW-0472">Membrane</keyword>
<dbReference type="Pfam" id="PF01580">
    <property type="entry name" value="FtsK_SpoIIIE"/>
    <property type="match status" value="2"/>
</dbReference>
<gene>
    <name evidence="12" type="ORF">EV186_101887</name>
</gene>
<feature type="domain" description="FtsK" evidence="11">
    <location>
        <begin position="455"/>
        <end position="655"/>
    </location>
</feature>
<feature type="binding site" evidence="9">
    <location>
        <begin position="478"/>
        <end position="485"/>
    </location>
    <ligand>
        <name>ATP</name>
        <dbReference type="ChEBI" id="CHEBI:30616"/>
    </ligand>
</feature>
<evidence type="ECO:0000256" key="4">
    <source>
        <dbReference type="ARBA" id="ARBA00022737"/>
    </source>
</evidence>
<keyword evidence="7 10" id="KW-1133">Transmembrane helix</keyword>
<organism evidence="12 13">
    <name type="scientific">Labedaea rhizosphaerae</name>
    <dbReference type="NCBI Taxonomy" id="598644"/>
    <lineage>
        <taxon>Bacteria</taxon>
        <taxon>Bacillati</taxon>
        <taxon>Actinomycetota</taxon>
        <taxon>Actinomycetes</taxon>
        <taxon>Pseudonocardiales</taxon>
        <taxon>Pseudonocardiaceae</taxon>
        <taxon>Labedaea</taxon>
    </lineage>
</organism>
<dbReference type="OrthoDB" id="9807790at2"/>
<evidence type="ECO:0000256" key="9">
    <source>
        <dbReference type="PROSITE-ProRule" id="PRU00289"/>
    </source>
</evidence>
<dbReference type="PANTHER" id="PTHR22683">
    <property type="entry name" value="SPORULATION PROTEIN RELATED"/>
    <property type="match status" value="1"/>
</dbReference>
<feature type="transmembrane region" description="Helical" evidence="10">
    <location>
        <begin position="42"/>
        <end position="63"/>
    </location>
</feature>
<evidence type="ECO:0000259" key="11">
    <source>
        <dbReference type="PROSITE" id="PS50901"/>
    </source>
</evidence>
<dbReference type="InterPro" id="IPR023837">
    <property type="entry name" value="EccCb-like_Actinobacteria"/>
</dbReference>
<evidence type="ECO:0000256" key="7">
    <source>
        <dbReference type="ARBA" id="ARBA00022989"/>
    </source>
</evidence>
<accession>A0A4R6SKK0</accession>
<sequence length="1320" mass="143236">MATVLVSRPPRRQAPPLPAGQLVLEAPPEIPKPQGRNMGQMLMVLPMVGGSAAMAMMFGGGAGSGATRWVVAGLLGVSALGMLGMSFGQGTRKEMGFARRQYLRTLAQHRVRVYRVAQQQRETLWYLHPDPDELWSVVVSYRLWERRRDDPDFGVARIGLGPQALATTLVPPATKSLDQLEPLSALALRRFLTTYTSLPDMPAAMAVNGFSRVYVRGDEDRSLGMVRAVLAQLVAFHAPDDLLIAACVHPDRAADWDWLKWLPHALHPEAVDALGRMRLVAASVPALEEMLQDLIGDRPRFDPGHQAAYAGPQIVIVLDGGERAGSEHLLAGTGIEGVTIIDLGGLPPRALDAASVVLDLDPDRLGTLLSTTMDGSTELGQADGMALVEAEMLARQLAPLRLSADGKGESPLSAELALADLLELGDPYHFDPATTWVQRPNRERLRVRFGLRPDGSPVELDLKESAQDGMGPHGLLIGATGSGKSELLRTLVLGLAVRHSPSSLNFVLVDFKGGATFTKLDKLPHTSAVITNLADELPLVDRMTDSLNGELLRRQELLRSAGNYASLRDYERARAAGAPLAEMPTLLVICDEFSELLSAKPDFIDMFVQIGRVGRSLGVHLMLASQRLEEGRLRGLDTHLSFRIGLRTFSAVESRVVLGVGDAYELPRAPGHGLLKAGTDAMVRFRAAYVSGAYRHTEVVTTEQAAKVAAELRDYTCDYVQPDLEADADEEQEADDEAVGDSVLDILVDRMAGRGTPAHQVWLPPLKDPQPLSQLLPPLGLDPGRGFTVAQETGLHGSLRAVVGLVDRPLEQRRDPFVIDLSGGAGHAVVVGGPQSGKSTFLRTLVAGLALTHTPLQVQCYCLDFGGGTLGTLRNLPHVGGVAERRDASAVRRTVADIEQVVRDREVRFAENGVDGMAGYRRAWHEGKFGDDPYGDVFLLVDGWMTLRNEFEDLEDKITDIATRGLSYGVHVVVSCARWFDLRPGIRDLFGTRVELRLGDDNDSFIDRKAMQNVPKDAPGRGIIDTKHQILIGLPRVDGKASTEDLADGVAHLVATVAGAWPMRRGAPPVRMLPKLVEATELPPGEAGRAMSLGIAEQDLRPVYLWPNTDPHFILFGDTESGKTAVLRLLAKRITEAYPPDKARILLVDYRRTMLGEVPQENLIGYGTNNTVTSSMISEVAQSMEERLPGPDVTPEQLRARSWWKGLELFVIVDDYDLVASGAHGNPLVALADYLPQARDIGLHLIIARRSGGAGRALFDPIIQRLREIGTPGLVMSGDREEGQLLGSVRPTALPPGRGFLVGRRGDAQLVQVGWTPPTE</sequence>
<dbReference type="GO" id="GO:0005886">
    <property type="term" value="C:plasma membrane"/>
    <property type="evidence" value="ECO:0007669"/>
    <property type="project" value="UniProtKB-SubCell"/>
</dbReference>
<comment type="caution">
    <text evidence="12">The sequence shown here is derived from an EMBL/GenBank/DDBJ whole genome shotgun (WGS) entry which is preliminary data.</text>
</comment>
<keyword evidence="13" id="KW-1185">Reference proteome</keyword>
<dbReference type="SMART" id="SM00382">
    <property type="entry name" value="AAA"/>
    <property type="match status" value="3"/>
</dbReference>
<feature type="binding site" evidence="9">
    <location>
        <begin position="1117"/>
        <end position="1124"/>
    </location>
    <ligand>
        <name>ATP</name>
        <dbReference type="ChEBI" id="CHEBI:30616"/>
    </ligand>
</feature>
<comment type="subcellular location">
    <subcellularLocation>
        <location evidence="1">Cell membrane</location>
        <topology evidence="1">Multi-pass membrane protein</topology>
    </subcellularLocation>
</comment>
<evidence type="ECO:0000256" key="2">
    <source>
        <dbReference type="ARBA" id="ARBA00022475"/>
    </source>
</evidence>
<dbReference type="InterPro" id="IPR023836">
    <property type="entry name" value="EccCa-like_Actinobacteria"/>
</dbReference>
<keyword evidence="5 9" id="KW-0547">Nucleotide-binding</keyword>
<dbReference type="RefSeq" id="WP_133847762.1">
    <property type="nucleotide sequence ID" value="NZ_SNXZ01000001.1"/>
</dbReference>
<feature type="domain" description="FtsK" evidence="11">
    <location>
        <begin position="1100"/>
        <end position="1285"/>
    </location>
</feature>
<dbReference type="Proteomes" id="UP000295444">
    <property type="component" value="Unassembled WGS sequence"/>
</dbReference>
<keyword evidence="6 9" id="KW-0067">ATP-binding</keyword>
<keyword evidence="3 10" id="KW-0812">Transmembrane</keyword>
<evidence type="ECO:0000256" key="10">
    <source>
        <dbReference type="SAM" id="Phobius"/>
    </source>
</evidence>
<evidence type="ECO:0000256" key="3">
    <source>
        <dbReference type="ARBA" id="ARBA00022692"/>
    </source>
</evidence>
<dbReference type="InterPro" id="IPR002543">
    <property type="entry name" value="FtsK_dom"/>
</dbReference>
<evidence type="ECO:0000256" key="1">
    <source>
        <dbReference type="ARBA" id="ARBA00004651"/>
    </source>
</evidence>
<dbReference type="EMBL" id="SNXZ01000001">
    <property type="protein sequence ID" value="TDQ04926.1"/>
    <property type="molecule type" value="Genomic_DNA"/>
</dbReference>
<keyword evidence="2" id="KW-1003">Cell membrane</keyword>
<dbReference type="InterPro" id="IPR003593">
    <property type="entry name" value="AAA+_ATPase"/>
</dbReference>
<dbReference type="PROSITE" id="PS50901">
    <property type="entry name" value="FTSK"/>
    <property type="match status" value="3"/>
</dbReference>
<dbReference type="GO" id="GO:0005524">
    <property type="term" value="F:ATP binding"/>
    <property type="evidence" value="ECO:0007669"/>
    <property type="project" value="UniProtKB-UniRule"/>
</dbReference>
<protein>
    <submittedName>
        <fullName evidence="12">S-DNA-T family DNA segregation ATPase FtsK/SpoIIIE</fullName>
    </submittedName>
</protein>
<evidence type="ECO:0000256" key="5">
    <source>
        <dbReference type="ARBA" id="ARBA00022741"/>
    </source>
</evidence>
<dbReference type="PANTHER" id="PTHR22683:SF1">
    <property type="entry name" value="TYPE VII SECRETION SYSTEM PROTEIN ESSC"/>
    <property type="match status" value="1"/>
</dbReference>
<dbReference type="InterPro" id="IPR027417">
    <property type="entry name" value="P-loop_NTPase"/>
</dbReference>
<dbReference type="InterPro" id="IPR050206">
    <property type="entry name" value="FtsK/SpoIIIE/SftA"/>
</dbReference>
<name>A0A4R6SKK0_LABRH</name>
<dbReference type="NCBIfam" id="TIGR03925">
    <property type="entry name" value="T7SS_EccC_b"/>
    <property type="match status" value="1"/>
</dbReference>
<dbReference type="Gene3D" id="3.40.50.300">
    <property type="entry name" value="P-loop containing nucleotide triphosphate hydrolases"/>
    <property type="match status" value="3"/>
</dbReference>
<dbReference type="SUPFAM" id="SSF52540">
    <property type="entry name" value="P-loop containing nucleoside triphosphate hydrolases"/>
    <property type="match status" value="3"/>
</dbReference>
<evidence type="ECO:0000313" key="13">
    <source>
        <dbReference type="Proteomes" id="UP000295444"/>
    </source>
</evidence>
<feature type="transmembrane region" description="Helical" evidence="10">
    <location>
        <begin position="69"/>
        <end position="90"/>
    </location>
</feature>
<evidence type="ECO:0000256" key="6">
    <source>
        <dbReference type="ARBA" id="ARBA00022840"/>
    </source>
</evidence>